<reference evidence="1" key="1">
    <citation type="submission" date="2021-10" db="EMBL/GenBank/DDBJ databases">
        <title>Tropical sea cucumber genome reveals ecological adaptation and Cuvierian tubules defense mechanism.</title>
        <authorList>
            <person name="Chen T."/>
        </authorList>
    </citation>
    <scope>NUCLEOTIDE SEQUENCE</scope>
    <source>
        <strain evidence="1">Nanhai2018</strain>
        <tissue evidence="1">Muscle</tissue>
    </source>
</reference>
<protein>
    <submittedName>
        <fullName evidence="1">Uncharacterized protein</fullName>
    </submittedName>
</protein>
<evidence type="ECO:0000313" key="2">
    <source>
        <dbReference type="Proteomes" id="UP001152320"/>
    </source>
</evidence>
<dbReference type="EMBL" id="JAIZAY010000014">
    <property type="protein sequence ID" value="KAJ8029450.1"/>
    <property type="molecule type" value="Genomic_DNA"/>
</dbReference>
<organism evidence="1 2">
    <name type="scientific">Holothuria leucospilota</name>
    <name type="common">Black long sea cucumber</name>
    <name type="synonym">Mertensiothuria leucospilota</name>
    <dbReference type="NCBI Taxonomy" id="206669"/>
    <lineage>
        <taxon>Eukaryota</taxon>
        <taxon>Metazoa</taxon>
        <taxon>Echinodermata</taxon>
        <taxon>Eleutherozoa</taxon>
        <taxon>Echinozoa</taxon>
        <taxon>Holothuroidea</taxon>
        <taxon>Aspidochirotacea</taxon>
        <taxon>Aspidochirotida</taxon>
        <taxon>Holothuriidae</taxon>
        <taxon>Holothuria</taxon>
    </lineage>
</organism>
<gene>
    <name evidence="1" type="ORF">HOLleu_28842</name>
</gene>
<dbReference type="Proteomes" id="UP001152320">
    <property type="component" value="Chromosome 14"/>
</dbReference>
<proteinExistence type="predicted"/>
<accession>A0A9Q1BN02</accession>
<evidence type="ECO:0000313" key="1">
    <source>
        <dbReference type="EMBL" id="KAJ8029450.1"/>
    </source>
</evidence>
<comment type="caution">
    <text evidence="1">The sequence shown here is derived from an EMBL/GenBank/DDBJ whole genome shotgun (WGS) entry which is preliminary data.</text>
</comment>
<name>A0A9Q1BN02_HOLLE</name>
<dbReference type="OrthoDB" id="6782675at2759"/>
<dbReference type="AlphaFoldDB" id="A0A9Q1BN02"/>
<keyword evidence="2" id="KW-1185">Reference proteome</keyword>
<sequence>MVNIIIVTFELRECYLCYKEKVALSELKGHDSIIILHTDKSRSTVVMNKEQYIENMSNLIIDDKTYRPLNRDPTTSLENKIGKVIKDLKEQDKLNKYQAMQLTPRNSLSPKSYGLSKGRYTTQTHWKLHNSPSYNLATHLADILTPLSGKGMSYIKNSQQFAKRAKKISIETSEILVSFELFHFLSMFLLMTLAR</sequence>